<dbReference type="AlphaFoldDB" id="A0A6B1F717"/>
<protein>
    <recommendedName>
        <fullName evidence="2">Helix-hairpin-helix domain-containing protein</fullName>
    </recommendedName>
</protein>
<evidence type="ECO:0000313" key="1">
    <source>
        <dbReference type="EMBL" id="MYG37957.1"/>
    </source>
</evidence>
<sequence>MNTLLNPTIGITTMAAWVSLVVQSPVSAGTAHPGRTLLPQQQQAEIAQVVNSSDAADWEETHYLESIPGVGKSIREGLATPVSELREVDLTQFLNLV</sequence>
<gene>
    <name evidence="1" type="ORF">F4162_02895</name>
</gene>
<reference evidence="1" key="1">
    <citation type="submission" date="2019-09" db="EMBL/GenBank/DDBJ databases">
        <title>Characterisation of the sponge microbiome using genome-centric metagenomics.</title>
        <authorList>
            <person name="Engelberts J.P."/>
            <person name="Robbins S.J."/>
            <person name="De Goeij J.M."/>
            <person name="Aranda M."/>
            <person name="Bell S.C."/>
            <person name="Webster N.S."/>
        </authorList>
    </citation>
    <scope>NUCLEOTIDE SEQUENCE</scope>
    <source>
        <strain evidence="1">SB0676_bin_10</strain>
    </source>
</reference>
<accession>A0A6B1F717</accession>
<dbReference type="EMBL" id="VYDO01000102">
    <property type="protein sequence ID" value="MYG37957.1"/>
    <property type="molecule type" value="Genomic_DNA"/>
</dbReference>
<name>A0A6B1F717_9SYNE</name>
<organism evidence="1">
    <name type="scientific">Synechococcus sp. SB0676_bin_10</name>
    <dbReference type="NCBI Taxonomy" id="2604869"/>
    <lineage>
        <taxon>Bacteria</taxon>
        <taxon>Bacillati</taxon>
        <taxon>Cyanobacteriota</taxon>
        <taxon>Cyanophyceae</taxon>
        <taxon>Synechococcales</taxon>
        <taxon>Synechococcaceae</taxon>
        <taxon>Synechococcus</taxon>
    </lineage>
</organism>
<evidence type="ECO:0008006" key="2">
    <source>
        <dbReference type="Google" id="ProtNLM"/>
    </source>
</evidence>
<comment type="caution">
    <text evidence="1">The sequence shown here is derived from an EMBL/GenBank/DDBJ whole genome shotgun (WGS) entry which is preliminary data.</text>
</comment>
<proteinExistence type="predicted"/>